<dbReference type="InterPro" id="IPR013103">
    <property type="entry name" value="RVT_2"/>
</dbReference>
<protein>
    <submittedName>
        <fullName evidence="3">Putative retrotransposon protein</fullName>
    </submittedName>
</protein>
<evidence type="ECO:0000313" key="3">
    <source>
        <dbReference type="EMBL" id="GEU71495.1"/>
    </source>
</evidence>
<feature type="region of interest" description="Disordered" evidence="1">
    <location>
        <begin position="309"/>
        <end position="333"/>
    </location>
</feature>
<evidence type="ECO:0000256" key="1">
    <source>
        <dbReference type="SAM" id="MobiDB-lite"/>
    </source>
</evidence>
<comment type="caution">
    <text evidence="3">The sequence shown here is derived from an EMBL/GenBank/DDBJ whole genome shotgun (WGS) entry which is preliminary data.</text>
</comment>
<evidence type="ECO:0000259" key="2">
    <source>
        <dbReference type="Pfam" id="PF07727"/>
    </source>
</evidence>
<proteinExistence type="predicted"/>
<dbReference type="Pfam" id="PF07727">
    <property type="entry name" value="RVT_2"/>
    <property type="match status" value="1"/>
</dbReference>
<feature type="region of interest" description="Disordered" evidence="1">
    <location>
        <begin position="1"/>
        <end position="24"/>
    </location>
</feature>
<sequence>MVTCSPDGTTSPTQRLNLHVSSISPSPKSYREAFNDPNWQNVMRDEYNALIKTKLGLVVKPDTIQIVLSLDASRHTLIHQLDVKIAFLHDDLSEMVYMHQPPRFRDSAHPDHACLLHRSLYGLKQAPEHGFSDLHLISLMLIFIIVVLQQNKYDVEILERVHLVNCNPSQTLVDTESKLGVDGDPVSDPTLYRNLAGSLQYLTFTRMNISYGTLDYGLQLFASFTNSLVANSDADWAGCHTTRQSTSDYCVFLGNNLLSWSSKRQPMLSRSTVEAEYRSVADAVAKTLELVNLKLRLIRVKSKQKKEETPCLTAKASHIQEQDSHSAESSSSIGLTTAPKMVINSPCLNSKKELAIPEQTATVKESTNPLMADSLPKTIMPTKLVKPQENKSLNLNKFSESSSRCSSESRRKAHHNLRRTLASEERTKIRMMDSMSIDRWLTDSRRPSLNEDQNILTKTF</sequence>
<accession>A0A6L2MH27</accession>
<name>A0A6L2MH27_TANCI</name>
<dbReference type="PANTHER" id="PTHR11439:SF524">
    <property type="entry name" value="RNA-DIRECTED DNA POLYMERASE, PROTEIN KINASE RLK-PELLE-DLSV FAMILY"/>
    <property type="match status" value="1"/>
</dbReference>
<reference evidence="3" key="1">
    <citation type="journal article" date="2019" name="Sci. Rep.">
        <title>Draft genome of Tanacetum cinerariifolium, the natural source of mosquito coil.</title>
        <authorList>
            <person name="Yamashiro T."/>
            <person name="Shiraishi A."/>
            <person name="Satake H."/>
            <person name="Nakayama K."/>
        </authorList>
    </citation>
    <scope>NUCLEOTIDE SEQUENCE</scope>
</reference>
<dbReference type="CDD" id="cd09272">
    <property type="entry name" value="RNase_HI_RT_Ty1"/>
    <property type="match status" value="1"/>
</dbReference>
<dbReference type="PANTHER" id="PTHR11439">
    <property type="entry name" value="GAG-POL-RELATED RETROTRANSPOSON"/>
    <property type="match status" value="1"/>
</dbReference>
<feature type="region of interest" description="Disordered" evidence="1">
    <location>
        <begin position="398"/>
        <end position="418"/>
    </location>
</feature>
<gene>
    <name evidence="3" type="ORF">Tci_043473</name>
</gene>
<dbReference type="AlphaFoldDB" id="A0A6L2MH27"/>
<organism evidence="3">
    <name type="scientific">Tanacetum cinerariifolium</name>
    <name type="common">Dalmatian daisy</name>
    <name type="synonym">Chrysanthemum cinerariifolium</name>
    <dbReference type="NCBI Taxonomy" id="118510"/>
    <lineage>
        <taxon>Eukaryota</taxon>
        <taxon>Viridiplantae</taxon>
        <taxon>Streptophyta</taxon>
        <taxon>Embryophyta</taxon>
        <taxon>Tracheophyta</taxon>
        <taxon>Spermatophyta</taxon>
        <taxon>Magnoliopsida</taxon>
        <taxon>eudicotyledons</taxon>
        <taxon>Gunneridae</taxon>
        <taxon>Pentapetalae</taxon>
        <taxon>asterids</taxon>
        <taxon>campanulids</taxon>
        <taxon>Asterales</taxon>
        <taxon>Asteraceae</taxon>
        <taxon>Asteroideae</taxon>
        <taxon>Anthemideae</taxon>
        <taxon>Anthemidinae</taxon>
        <taxon>Tanacetum</taxon>
    </lineage>
</organism>
<feature type="domain" description="Reverse transcriptase Ty1/copia-type" evidence="2">
    <location>
        <begin position="58"/>
        <end position="129"/>
    </location>
</feature>
<dbReference type="EMBL" id="BKCJ010006315">
    <property type="protein sequence ID" value="GEU71495.1"/>
    <property type="molecule type" value="Genomic_DNA"/>
</dbReference>